<reference evidence="1 2" key="1">
    <citation type="submission" date="2019-03" db="EMBL/GenBank/DDBJ databases">
        <title>Genomic Encyclopedia of Archaeal and Bacterial Type Strains, Phase II (KMG-II): from individual species to whole genera.</title>
        <authorList>
            <person name="Goeker M."/>
        </authorList>
    </citation>
    <scope>NUCLEOTIDE SEQUENCE [LARGE SCALE GENOMIC DNA]</scope>
    <source>
        <strain evidence="1 2">DSM 24782</strain>
    </source>
</reference>
<keyword evidence="2" id="KW-1185">Reference proteome</keyword>
<proteinExistence type="predicted"/>
<organism evidence="1 2">
    <name type="scientific">Amnibacterium kyonggiense</name>
    <dbReference type="NCBI Taxonomy" id="595671"/>
    <lineage>
        <taxon>Bacteria</taxon>
        <taxon>Bacillati</taxon>
        <taxon>Actinomycetota</taxon>
        <taxon>Actinomycetes</taxon>
        <taxon>Micrococcales</taxon>
        <taxon>Microbacteriaceae</taxon>
        <taxon>Amnibacterium</taxon>
    </lineage>
</organism>
<evidence type="ECO:0000313" key="1">
    <source>
        <dbReference type="EMBL" id="TDS77278.1"/>
    </source>
</evidence>
<comment type="caution">
    <text evidence="1">The sequence shown here is derived from an EMBL/GenBank/DDBJ whole genome shotgun (WGS) entry which is preliminary data.</text>
</comment>
<dbReference type="EMBL" id="SOAM01000002">
    <property type="protein sequence ID" value="TDS77278.1"/>
    <property type="molecule type" value="Genomic_DNA"/>
</dbReference>
<dbReference type="OrthoDB" id="9865422at2"/>
<evidence type="ECO:0000313" key="2">
    <source>
        <dbReference type="Proteomes" id="UP000295344"/>
    </source>
</evidence>
<sequence length="155" mass="17695">MPGVRGVPRSDEVIRRFFAGERRGVTGRRLERLEHAERDLLACLDEHASLVLTEQELALLALERQFDAEHAAARVAQADAVLLLLPLFLEESQWQGLEYEDRVLRIRLAEPLAYGIARLPELRGPEAGAAVWTVEATVEHAVWMLRQEREAMRRH</sequence>
<name>A0A4R7FLM6_9MICO</name>
<dbReference type="AlphaFoldDB" id="A0A4R7FLM6"/>
<protein>
    <submittedName>
        <fullName evidence="1">Uncharacterized protein</fullName>
    </submittedName>
</protein>
<dbReference type="Proteomes" id="UP000295344">
    <property type="component" value="Unassembled WGS sequence"/>
</dbReference>
<accession>A0A4R7FLM6</accession>
<dbReference type="RefSeq" id="WP_133766368.1">
    <property type="nucleotide sequence ID" value="NZ_BAAARP010000002.1"/>
</dbReference>
<gene>
    <name evidence="1" type="ORF">CLV52_2221</name>
</gene>